<comment type="caution">
    <text evidence="2">The sequence shown here is derived from an EMBL/GenBank/DDBJ whole genome shotgun (WGS) entry which is preliminary data.</text>
</comment>
<reference evidence="2" key="1">
    <citation type="journal article" date="2023" name="Mol. Phylogenet. Evol.">
        <title>Genome-scale phylogeny and comparative genomics of the fungal order Sordariales.</title>
        <authorList>
            <person name="Hensen N."/>
            <person name="Bonometti L."/>
            <person name="Westerberg I."/>
            <person name="Brannstrom I.O."/>
            <person name="Guillou S."/>
            <person name="Cros-Aarteil S."/>
            <person name="Calhoun S."/>
            <person name="Haridas S."/>
            <person name="Kuo A."/>
            <person name="Mondo S."/>
            <person name="Pangilinan J."/>
            <person name="Riley R."/>
            <person name="LaButti K."/>
            <person name="Andreopoulos B."/>
            <person name="Lipzen A."/>
            <person name="Chen C."/>
            <person name="Yan M."/>
            <person name="Daum C."/>
            <person name="Ng V."/>
            <person name="Clum A."/>
            <person name="Steindorff A."/>
            <person name="Ohm R.A."/>
            <person name="Martin F."/>
            <person name="Silar P."/>
            <person name="Natvig D.O."/>
            <person name="Lalanne C."/>
            <person name="Gautier V."/>
            <person name="Ament-Velasquez S.L."/>
            <person name="Kruys A."/>
            <person name="Hutchinson M.I."/>
            <person name="Powell A.J."/>
            <person name="Barry K."/>
            <person name="Miller A.N."/>
            <person name="Grigoriev I.V."/>
            <person name="Debuchy R."/>
            <person name="Gladieux P."/>
            <person name="Hiltunen Thoren M."/>
            <person name="Johannesson H."/>
        </authorList>
    </citation>
    <scope>NUCLEOTIDE SEQUENCE</scope>
    <source>
        <strain evidence="2">PSN293</strain>
    </source>
</reference>
<proteinExistence type="predicted"/>
<keyword evidence="1" id="KW-1133">Transmembrane helix</keyword>
<evidence type="ECO:0000256" key="1">
    <source>
        <dbReference type="SAM" id="Phobius"/>
    </source>
</evidence>
<sequence length="300" mass="33020">MPPSCPQEGTADLYGIGIRVGLYTQWTSTLLVTIFRQEEEALYRVVNIHLQLAVFACLVLLTVNSSHDGNNTLHPCEVVLSLWLLLGGALSNTTGSEGFLYLKQKKLAGLARLAMYTALASYAVWFWVGGGLDLVQERERFMMKEASRQDRGNGREEECDVGRESIAWFGRAGIDSPAIRNFGKAASIGGLAVCVGLIGYCLYNFWVDWKDSRRGHYEPTSSDSDMPTTNKALLVSGRAKGKGQRQRAQTEITLVAVSIGAIILSVTSVEYMIQENSLEGVNDIFAVGQIIPLLDFWKTL</sequence>
<keyword evidence="1" id="KW-0472">Membrane</keyword>
<gene>
    <name evidence="2" type="ORF">QBC37DRAFT_381997</name>
</gene>
<feature type="transmembrane region" description="Helical" evidence="1">
    <location>
        <begin position="41"/>
        <end position="62"/>
    </location>
</feature>
<evidence type="ECO:0000313" key="2">
    <source>
        <dbReference type="EMBL" id="KAK4220310.1"/>
    </source>
</evidence>
<feature type="transmembrane region" description="Helical" evidence="1">
    <location>
        <begin position="252"/>
        <end position="273"/>
    </location>
</feature>
<name>A0AAN6YM26_9PEZI</name>
<organism evidence="2 3">
    <name type="scientific">Rhypophila decipiens</name>
    <dbReference type="NCBI Taxonomy" id="261697"/>
    <lineage>
        <taxon>Eukaryota</taxon>
        <taxon>Fungi</taxon>
        <taxon>Dikarya</taxon>
        <taxon>Ascomycota</taxon>
        <taxon>Pezizomycotina</taxon>
        <taxon>Sordariomycetes</taxon>
        <taxon>Sordariomycetidae</taxon>
        <taxon>Sordariales</taxon>
        <taxon>Naviculisporaceae</taxon>
        <taxon>Rhypophila</taxon>
    </lineage>
</organism>
<feature type="transmembrane region" description="Helical" evidence="1">
    <location>
        <begin position="185"/>
        <end position="206"/>
    </location>
</feature>
<feature type="transmembrane region" description="Helical" evidence="1">
    <location>
        <begin position="82"/>
        <end position="102"/>
    </location>
</feature>
<keyword evidence="1" id="KW-0812">Transmembrane</keyword>
<reference evidence="2" key="2">
    <citation type="submission" date="2023-05" db="EMBL/GenBank/DDBJ databases">
        <authorList>
            <consortium name="Lawrence Berkeley National Laboratory"/>
            <person name="Steindorff A."/>
            <person name="Hensen N."/>
            <person name="Bonometti L."/>
            <person name="Westerberg I."/>
            <person name="Brannstrom I.O."/>
            <person name="Guillou S."/>
            <person name="Cros-Aarteil S."/>
            <person name="Calhoun S."/>
            <person name="Haridas S."/>
            <person name="Kuo A."/>
            <person name="Mondo S."/>
            <person name="Pangilinan J."/>
            <person name="Riley R."/>
            <person name="Labutti K."/>
            <person name="Andreopoulos B."/>
            <person name="Lipzen A."/>
            <person name="Chen C."/>
            <person name="Yanf M."/>
            <person name="Daum C."/>
            <person name="Ng V."/>
            <person name="Clum A."/>
            <person name="Ohm R."/>
            <person name="Martin F."/>
            <person name="Silar P."/>
            <person name="Natvig D."/>
            <person name="Lalanne C."/>
            <person name="Gautier V."/>
            <person name="Ament-Velasquez S.L."/>
            <person name="Kruys A."/>
            <person name="Hutchinson M.I."/>
            <person name="Powell A.J."/>
            <person name="Barry K."/>
            <person name="Miller A.N."/>
            <person name="Grigoriev I.V."/>
            <person name="Debuchy R."/>
            <person name="Gladieux P."/>
            <person name="Thoren M.H."/>
            <person name="Johannesson H."/>
        </authorList>
    </citation>
    <scope>NUCLEOTIDE SEQUENCE</scope>
    <source>
        <strain evidence="2">PSN293</strain>
    </source>
</reference>
<evidence type="ECO:0008006" key="4">
    <source>
        <dbReference type="Google" id="ProtNLM"/>
    </source>
</evidence>
<dbReference type="EMBL" id="MU858045">
    <property type="protein sequence ID" value="KAK4220310.1"/>
    <property type="molecule type" value="Genomic_DNA"/>
</dbReference>
<keyword evidence="3" id="KW-1185">Reference proteome</keyword>
<dbReference type="Proteomes" id="UP001301769">
    <property type="component" value="Unassembled WGS sequence"/>
</dbReference>
<feature type="transmembrane region" description="Helical" evidence="1">
    <location>
        <begin position="109"/>
        <end position="128"/>
    </location>
</feature>
<dbReference type="AlphaFoldDB" id="A0AAN6YM26"/>
<evidence type="ECO:0000313" key="3">
    <source>
        <dbReference type="Proteomes" id="UP001301769"/>
    </source>
</evidence>
<protein>
    <recommendedName>
        <fullName evidence="4">Transmembrane protein</fullName>
    </recommendedName>
</protein>
<accession>A0AAN6YM26</accession>